<organism evidence="1 2">
    <name type="scientific">Prunus avium</name>
    <name type="common">Cherry</name>
    <name type="synonym">Cerasus avium</name>
    <dbReference type="NCBI Taxonomy" id="42229"/>
    <lineage>
        <taxon>Eukaryota</taxon>
        <taxon>Viridiplantae</taxon>
        <taxon>Streptophyta</taxon>
        <taxon>Embryophyta</taxon>
        <taxon>Tracheophyta</taxon>
        <taxon>Spermatophyta</taxon>
        <taxon>Magnoliopsida</taxon>
        <taxon>eudicotyledons</taxon>
        <taxon>Gunneridae</taxon>
        <taxon>Pentapetalae</taxon>
        <taxon>rosids</taxon>
        <taxon>fabids</taxon>
        <taxon>Rosales</taxon>
        <taxon>Rosaceae</taxon>
        <taxon>Amygdaloideae</taxon>
        <taxon>Amygdaleae</taxon>
        <taxon>Prunus</taxon>
    </lineage>
</organism>
<evidence type="ECO:0000313" key="1">
    <source>
        <dbReference type="Proteomes" id="UP000515124"/>
    </source>
</evidence>
<reference evidence="2" key="1">
    <citation type="submission" date="2025-08" db="UniProtKB">
        <authorList>
            <consortium name="RefSeq"/>
        </authorList>
    </citation>
    <scope>IDENTIFICATION</scope>
</reference>
<dbReference type="KEGG" id="pavi:110761725"/>
<dbReference type="GeneID" id="110761725"/>
<dbReference type="Proteomes" id="UP000515124">
    <property type="component" value="Unplaced"/>
</dbReference>
<accession>A0A6P5SUP1</accession>
<keyword evidence="1" id="KW-1185">Reference proteome</keyword>
<gene>
    <name evidence="2" type="primary">LOC110761725</name>
</gene>
<sequence length="103" mass="12015">MLGHNRPSFGPISRKSVYLENWRRAENGEERKLKVERCYYFLGIGGAERLIVDVAIELVSHEVHHDKNRCFEETVSGVCFLCFNFMFDIMDSWYLCKIGMGFA</sequence>
<name>A0A6P5SUP1_PRUAV</name>
<protein>
    <submittedName>
        <fullName evidence="2">Uncharacterized protein LOC110761725</fullName>
    </submittedName>
</protein>
<evidence type="ECO:0000313" key="2">
    <source>
        <dbReference type="RefSeq" id="XP_021819969.1"/>
    </source>
</evidence>
<dbReference type="RefSeq" id="XP_021819969.1">
    <property type="nucleotide sequence ID" value="XM_021964277.1"/>
</dbReference>
<dbReference type="AlphaFoldDB" id="A0A6P5SUP1"/>
<proteinExistence type="predicted"/>